<name>A0ABV6T218_9RHOB</name>
<dbReference type="Proteomes" id="UP001589920">
    <property type="component" value="Unassembled WGS sequence"/>
</dbReference>
<dbReference type="InterPro" id="IPR007833">
    <property type="entry name" value="Capsule_polysaccharide_synth"/>
</dbReference>
<dbReference type="EMBL" id="JBHMQU010000015">
    <property type="protein sequence ID" value="MFC0811300.1"/>
    <property type="molecule type" value="Genomic_DNA"/>
</dbReference>
<dbReference type="CDD" id="cd16439">
    <property type="entry name" value="beta_Kdo_transferase_KpsC_2"/>
    <property type="match status" value="1"/>
</dbReference>
<proteinExistence type="predicted"/>
<accession>A0ABV6T218</accession>
<sequence>MPTEPEPDPDGAAAPRPRRLFVLNAGFFTGPRVRRILALAGWQLAVGRPGPGDAVGVWGASPTAWRGRALAARTGVPVVTVEDAFLRSVLPGRDRSRIGRRGPIGLLIDPEGLHFDPATPSRIETLAASPEAAARAAEAREALARLQAAGLSKYNAHRPGTPAPAPGYVLVVDQTRGDASLTGAGRETFLRMLTAARDEHPGARVVVRSHPETAAGHRPGHLGACDLRGGETLDASPVSPWALVANARAVYAVSSQMGYEALLAGHRPRLFGQPFYAGWGLSDDETPLPRRKGRATVETLFAASHLLAPVWYDPCRDRLTDFEGALRQIEAEARAYAFDRDGHLAYGMRLWKRPAIAAMFGEGAGVRFTRRASDRVSLVWANRAAEVAREGQDAPPPSPHVPRAAEQSSARRAVEADAPHPPGPNLRRVPRTGGTADDLLHPSVPLLEPGEPVTTPAIEQVSHPRATSTGTAPTGIPPAPPNSRAALARVEDGFLRSRGLGAALVPPLSLVADDLGIYYDPTRESRLERLIADPLPPGGAARAAALIDRLRAAGVTKYNLAGALPELPSDGRVRILVPGQVEDDASIRLGAGAERTNLSLLRRVRAENPQALIVWKPHPDVEAGLRPGATAAADLAGLADVTAAHAPAAELIDAVDAVWTITSTLGFEALLRGKPVSTLGAPFYAGWGLTRDLGPVPARRRARVDLPTLVHAALIAYPRYRDPVSGLPCPVEVALDRLADDAVAPQSRRLRLLAKLQGALAGQTWLWR</sequence>
<comment type="caution">
    <text evidence="2">The sequence shown here is derived from an EMBL/GenBank/DDBJ whole genome shotgun (WGS) entry which is preliminary data.</text>
</comment>
<evidence type="ECO:0000256" key="1">
    <source>
        <dbReference type="SAM" id="MobiDB-lite"/>
    </source>
</evidence>
<dbReference type="Pfam" id="PF05159">
    <property type="entry name" value="Capsule_synth"/>
    <property type="match status" value="4"/>
</dbReference>
<evidence type="ECO:0000313" key="3">
    <source>
        <dbReference type="Proteomes" id="UP001589920"/>
    </source>
</evidence>
<evidence type="ECO:0000313" key="2">
    <source>
        <dbReference type="EMBL" id="MFC0811300.1"/>
    </source>
</evidence>
<gene>
    <name evidence="2" type="ORF">ACFHYO_04120</name>
</gene>
<organism evidence="2 3">
    <name type="scientific">Paracoccus panacisoli</name>
    <dbReference type="NCBI Taxonomy" id="1510163"/>
    <lineage>
        <taxon>Bacteria</taxon>
        <taxon>Pseudomonadati</taxon>
        <taxon>Pseudomonadota</taxon>
        <taxon>Alphaproteobacteria</taxon>
        <taxon>Rhodobacterales</taxon>
        <taxon>Paracoccaceae</taxon>
        <taxon>Paracoccus</taxon>
    </lineage>
</organism>
<dbReference type="RefSeq" id="WP_394318567.1">
    <property type="nucleotide sequence ID" value="NZ_JBHMQU010000015.1"/>
</dbReference>
<keyword evidence="3" id="KW-1185">Reference proteome</keyword>
<protein>
    <submittedName>
        <fullName evidence="2">Capsular polysaccharide biosynthesis protein</fullName>
    </submittedName>
</protein>
<dbReference type="CDD" id="cd16440">
    <property type="entry name" value="beta_Kdo_transferase_KpsC_1"/>
    <property type="match status" value="1"/>
</dbReference>
<feature type="region of interest" description="Disordered" evidence="1">
    <location>
        <begin position="388"/>
        <end position="483"/>
    </location>
</feature>
<reference evidence="2 3" key="1">
    <citation type="submission" date="2024-09" db="EMBL/GenBank/DDBJ databases">
        <authorList>
            <person name="Sun Q."/>
            <person name="Mori K."/>
        </authorList>
    </citation>
    <scope>NUCLEOTIDE SEQUENCE [LARGE SCALE GENOMIC DNA]</scope>
    <source>
        <strain evidence="2 3">KCTC 42086</strain>
    </source>
</reference>